<dbReference type="Proteomes" id="UP000824596">
    <property type="component" value="Unassembled WGS sequence"/>
</dbReference>
<dbReference type="GeneID" id="68357290"/>
<organism evidence="2 3">
    <name type="scientific">Hirsutella rhossiliensis</name>
    <dbReference type="NCBI Taxonomy" id="111463"/>
    <lineage>
        <taxon>Eukaryota</taxon>
        <taxon>Fungi</taxon>
        <taxon>Dikarya</taxon>
        <taxon>Ascomycota</taxon>
        <taxon>Pezizomycotina</taxon>
        <taxon>Sordariomycetes</taxon>
        <taxon>Hypocreomycetidae</taxon>
        <taxon>Hypocreales</taxon>
        <taxon>Ophiocordycipitaceae</taxon>
        <taxon>Hirsutella</taxon>
    </lineage>
</organism>
<sequence length="74" mass="7825">MKSLLAALLAALVVGAAAAPAQQASQAHRIDSNRRFFCPKRVQAFCSASNIHSGCTFGGTFRSDAMDTCRDCTC</sequence>
<evidence type="ECO:0000256" key="1">
    <source>
        <dbReference type="SAM" id="SignalP"/>
    </source>
</evidence>
<dbReference type="EMBL" id="JAIZPD010000009">
    <property type="protein sequence ID" value="KAH0961008.1"/>
    <property type="molecule type" value="Genomic_DNA"/>
</dbReference>
<keyword evidence="1" id="KW-0732">Signal</keyword>
<gene>
    <name evidence="2" type="ORF">HRG_08161</name>
</gene>
<proteinExistence type="predicted"/>
<reference evidence="2" key="1">
    <citation type="submission" date="2021-09" db="EMBL/GenBank/DDBJ databases">
        <title>A high-quality genome of the endoparasitic fungus Hirsutella rhossiliensis with a comparison of Hirsutella genomes reveals transposable elements contributing to genome size variation.</title>
        <authorList>
            <person name="Lin R."/>
            <person name="Jiao Y."/>
            <person name="Sun X."/>
            <person name="Ling J."/>
            <person name="Xie B."/>
            <person name="Cheng X."/>
        </authorList>
    </citation>
    <scope>NUCLEOTIDE SEQUENCE</scope>
    <source>
        <strain evidence="2">HR02</strain>
    </source>
</reference>
<evidence type="ECO:0000313" key="3">
    <source>
        <dbReference type="Proteomes" id="UP000824596"/>
    </source>
</evidence>
<protein>
    <submittedName>
        <fullName evidence="2">Uncharacterized protein</fullName>
    </submittedName>
</protein>
<name>A0A9P8SFJ7_9HYPO</name>
<dbReference type="OrthoDB" id="4868058at2759"/>
<feature type="signal peptide" evidence="1">
    <location>
        <begin position="1"/>
        <end position="18"/>
    </location>
</feature>
<dbReference type="RefSeq" id="XP_044718521.1">
    <property type="nucleotide sequence ID" value="XM_044866632.1"/>
</dbReference>
<feature type="chain" id="PRO_5040283111" evidence="1">
    <location>
        <begin position="19"/>
        <end position="74"/>
    </location>
</feature>
<dbReference type="AlphaFoldDB" id="A0A9P8SFJ7"/>
<accession>A0A9P8SFJ7</accession>
<evidence type="ECO:0000313" key="2">
    <source>
        <dbReference type="EMBL" id="KAH0961008.1"/>
    </source>
</evidence>
<comment type="caution">
    <text evidence="2">The sequence shown here is derived from an EMBL/GenBank/DDBJ whole genome shotgun (WGS) entry which is preliminary data.</text>
</comment>
<keyword evidence="3" id="KW-1185">Reference proteome</keyword>